<dbReference type="InterPro" id="IPR011059">
    <property type="entry name" value="Metal-dep_hydrolase_composite"/>
</dbReference>
<keyword evidence="8" id="KW-1185">Reference proteome</keyword>
<feature type="domain" description="Amidohydrolase-related" evidence="6">
    <location>
        <begin position="58"/>
        <end position="424"/>
    </location>
</feature>
<comment type="function">
    <text evidence="2">Catalyzes the reversible cyclization of carbamoyl aspartate to dihydroorotate.</text>
</comment>
<proteinExistence type="inferred from homology"/>
<dbReference type="Proteomes" id="UP001054846">
    <property type="component" value="Chromosome"/>
</dbReference>
<reference evidence="7 8" key="1">
    <citation type="journal article" date="2021" name="Genome Biol. Evol.">
        <title>Complete Genome Sequencing of a Novel Gloeobacter Species from a Waterfall Cave in Mexico.</title>
        <authorList>
            <person name="Saw J.H."/>
            <person name="Cardona T."/>
            <person name="Montejano G."/>
        </authorList>
    </citation>
    <scope>NUCLEOTIDE SEQUENCE [LARGE SCALE GENOMIC DNA]</scope>
    <source>
        <strain evidence="7">MG652769</strain>
    </source>
</reference>
<dbReference type="Gene3D" id="3.20.20.140">
    <property type="entry name" value="Metal-dependent hydrolases"/>
    <property type="match status" value="1"/>
</dbReference>
<evidence type="ECO:0000256" key="2">
    <source>
        <dbReference type="ARBA" id="ARBA00002368"/>
    </source>
</evidence>
<dbReference type="SUPFAM" id="SSF51556">
    <property type="entry name" value="Metallo-dependent hydrolases"/>
    <property type="match status" value="1"/>
</dbReference>
<evidence type="ECO:0000313" key="7">
    <source>
        <dbReference type="EMBL" id="UFP97050.1"/>
    </source>
</evidence>
<dbReference type="NCBIfam" id="TIGR00857">
    <property type="entry name" value="pyrC_multi"/>
    <property type="match status" value="1"/>
</dbReference>
<accession>A0ABY3PTM2</accession>
<evidence type="ECO:0000256" key="1">
    <source>
        <dbReference type="ARBA" id="ARBA00001947"/>
    </source>
</evidence>
<dbReference type="NCBIfam" id="NF005751">
    <property type="entry name" value="PRK07575.1"/>
    <property type="match status" value="1"/>
</dbReference>
<evidence type="ECO:0000256" key="3">
    <source>
        <dbReference type="ARBA" id="ARBA00010286"/>
    </source>
</evidence>
<evidence type="ECO:0000313" key="8">
    <source>
        <dbReference type="Proteomes" id="UP001054846"/>
    </source>
</evidence>
<dbReference type="InterPro" id="IPR002195">
    <property type="entry name" value="Dihydroorotase_CS"/>
</dbReference>
<gene>
    <name evidence="7" type="ORF">ISF26_18290</name>
</gene>
<evidence type="ECO:0000259" key="6">
    <source>
        <dbReference type="Pfam" id="PF01979"/>
    </source>
</evidence>
<evidence type="ECO:0000256" key="4">
    <source>
        <dbReference type="ARBA" id="ARBA00022723"/>
    </source>
</evidence>
<evidence type="ECO:0000256" key="5">
    <source>
        <dbReference type="ARBA" id="ARBA00022801"/>
    </source>
</evidence>
<dbReference type="PANTHER" id="PTHR43668">
    <property type="entry name" value="ALLANTOINASE"/>
    <property type="match status" value="1"/>
</dbReference>
<dbReference type="SUPFAM" id="SSF51338">
    <property type="entry name" value="Composite domain of metallo-dependent hydrolases"/>
    <property type="match status" value="1"/>
</dbReference>
<dbReference type="InterPro" id="IPR050138">
    <property type="entry name" value="DHOase/Allantoinase_Hydrolase"/>
</dbReference>
<keyword evidence="4" id="KW-0479">Metal-binding</keyword>
<dbReference type="InterPro" id="IPR032466">
    <property type="entry name" value="Metal_Hydrolase"/>
</dbReference>
<comment type="cofactor">
    <cofactor evidence="1">
        <name>Zn(2+)</name>
        <dbReference type="ChEBI" id="CHEBI:29105"/>
    </cofactor>
</comment>
<sequence length="447" mass="48790">MNGDGLLTGSLLLRDVRMVLDDGSLYAGDLLCQGGLIQAMDRALNSPTDRVIDGGGRVLLPGVIDPQVHFREPGKEYKEDLQTGSWACARGGVTSFLEMPNTSPPTTTVERLEDKLARAASKCVVNYGFFAGATADNIEALQQSAGLSCGVKIFMGASTGDLLVDDPVALERIFKEVPRLIAVHAEDEARIRERTRLFAGRTDPHVHSQLRDNECARLATAQALELSRRYRRRLHILHLSAAEELALLRADKPAWVTAEVIPQHLFLSTAAYDTIGMRAKQNPPLRSEADRQAMWAGLRSGLIDFVATDHAPHLLSEKDRDYAEAPAGMPGVETSLPLMLTALARDEVNFAQIVRWMSRGAAKAYGIPNKGSLRPGFDADLVLVDLESYEPVRAERMASKCGWSPFEGWSLTGWPVLTVVGGRVAFEAGEVQTDTRGSALSFQPPEF</sequence>
<dbReference type="EMBL" id="CP063845">
    <property type="protein sequence ID" value="UFP97050.1"/>
    <property type="molecule type" value="Genomic_DNA"/>
</dbReference>
<protein>
    <submittedName>
        <fullName evidence="7">Dihydroorotase</fullName>
    </submittedName>
</protein>
<keyword evidence="5" id="KW-0378">Hydrolase</keyword>
<dbReference type="InterPro" id="IPR006680">
    <property type="entry name" value="Amidohydro-rel"/>
</dbReference>
<comment type="similarity">
    <text evidence="3">Belongs to the metallo-dependent hydrolases superfamily. DHOase family. Class I DHOase subfamily.</text>
</comment>
<name>A0ABY3PTM2_9CYAN</name>
<dbReference type="Pfam" id="PF01979">
    <property type="entry name" value="Amidohydro_1"/>
    <property type="match status" value="1"/>
</dbReference>
<dbReference type="CDD" id="cd01318">
    <property type="entry name" value="DHOase_IIb"/>
    <property type="match status" value="1"/>
</dbReference>
<dbReference type="PANTHER" id="PTHR43668:SF4">
    <property type="entry name" value="ALLANTOINASE"/>
    <property type="match status" value="1"/>
</dbReference>
<organism evidence="7 8">
    <name type="scientific">Gloeobacter morelensis MG652769</name>
    <dbReference type="NCBI Taxonomy" id="2781736"/>
    <lineage>
        <taxon>Bacteria</taxon>
        <taxon>Bacillati</taxon>
        <taxon>Cyanobacteriota</taxon>
        <taxon>Cyanophyceae</taxon>
        <taxon>Gloeobacterales</taxon>
        <taxon>Gloeobacteraceae</taxon>
        <taxon>Gloeobacter</taxon>
        <taxon>Gloeobacter morelensis</taxon>
    </lineage>
</organism>
<dbReference type="PROSITE" id="PS00483">
    <property type="entry name" value="DIHYDROOROTASE_2"/>
    <property type="match status" value="1"/>
</dbReference>